<dbReference type="PANTHER" id="PTHR11533">
    <property type="entry name" value="PROTEASE M1 ZINC METALLOPROTEASE"/>
    <property type="match status" value="1"/>
</dbReference>
<comment type="cofactor">
    <cofactor evidence="1">
        <name>Zn(2+)</name>
        <dbReference type="ChEBI" id="CHEBI:29105"/>
    </cofactor>
</comment>
<gene>
    <name evidence="18" type="ORF">X777_00540</name>
</gene>
<dbReference type="OMA" id="ANMARME"/>
<evidence type="ECO:0000256" key="1">
    <source>
        <dbReference type="ARBA" id="ARBA00001947"/>
    </source>
</evidence>
<evidence type="ECO:0000256" key="2">
    <source>
        <dbReference type="ARBA" id="ARBA00004609"/>
    </source>
</evidence>
<keyword evidence="14" id="KW-0449">Lipoprotein</keyword>
<evidence type="ECO:0000256" key="11">
    <source>
        <dbReference type="ARBA" id="ARBA00023049"/>
    </source>
</evidence>
<evidence type="ECO:0000256" key="4">
    <source>
        <dbReference type="ARBA" id="ARBA00022475"/>
    </source>
</evidence>
<comment type="subcellular location">
    <subcellularLocation>
        <location evidence="2">Cell membrane</location>
        <topology evidence="2">Lipid-anchor</topology>
        <topology evidence="2">GPI-anchor</topology>
    </subcellularLocation>
</comment>
<dbReference type="Gene3D" id="1.10.390.10">
    <property type="entry name" value="Neutral Protease Domain 2"/>
    <property type="match status" value="1"/>
</dbReference>
<evidence type="ECO:0000259" key="15">
    <source>
        <dbReference type="Pfam" id="PF01433"/>
    </source>
</evidence>
<evidence type="ECO:0000256" key="9">
    <source>
        <dbReference type="ARBA" id="ARBA00022801"/>
    </source>
</evidence>
<keyword evidence="8" id="KW-0732">Signal</keyword>
<evidence type="ECO:0000313" key="18">
    <source>
        <dbReference type="EMBL" id="EZA46938.1"/>
    </source>
</evidence>
<keyword evidence="5" id="KW-0336">GPI-anchor</keyword>
<dbReference type="PANTHER" id="PTHR11533:SF294">
    <property type="entry name" value="THYROTROPIN-RELEASING HORMONE-DEGRADING ECTOENZYME"/>
    <property type="match status" value="1"/>
</dbReference>
<proteinExistence type="inferred from homology"/>
<dbReference type="Gene3D" id="2.60.40.1910">
    <property type="match status" value="1"/>
</dbReference>
<keyword evidence="19" id="KW-1185">Reference proteome</keyword>
<evidence type="ECO:0000313" key="19">
    <source>
        <dbReference type="Proteomes" id="UP000053097"/>
    </source>
</evidence>
<dbReference type="Proteomes" id="UP000053097">
    <property type="component" value="Unassembled WGS sequence"/>
</dbReference>
<sequence length="573" mass="68432">MLNLCFEHQLSPGNYTLLISYKKNISKDIEEDYLKILFWHAARTKQSTLVATNIHSVEARKWFPCWDEPEFKTTFQFKFNHKKKYSLWPTLSKGSSTQHDQKKQDSMWTTFIISDSISTYQVMFTITDLYFNEKYILRATSDTLHKSFHTIRSRPIVGDSMEFSEDVIVKIIDAEWYRAIPGNIMSANHIAIPAMQDDVIGKWRIILYKESLVTYDEEIDSSAHKREVASTVARGIVYQAIDNAITPLWWSYLWFNKGLATILHVELLNEIFPEWRFVDLFVVQVQQDCLRLDTNFNMKPLLHEVQTSSEIKSLFSFPIYVKAPVILHMIKHILGNEFQKVLKRYTQIFRNMEYSYSKSLSPNYLWDMMQVYMFCALIEEIDTPKLYDLTMKDIIETWLTRSNHPIVHVHRNGSMLFIRQSENEFYIDDKGNAQVLRHWLPITFTTWEQLDFNDTTPHHWITPENSTGISVRLTSKKGWIILNLQQTGYYRVKYDKKSLKLIGEYLRYADFIKIHILNRAQIIDDTYYFLMRGEVTYREFVNFIYYFPRERNYVVWYPMFQIFRHFAFYTICR</sequence>
<organism evidence="18 19">
    <name type="scientific">Ooceraea biroi</name>
    <name type="common">Clonal raider ant</name>
    <name type="synonym">Cerapachys biroi</name>
    <dbReference type="NCBI Taxonomy" id="2015173"/>
    <lineage>
        <taxon>Eukaryota</taxon>
        <taxon>Metazoa</taxon>
        <taxon>Ecdysozoa</taxon>
        <taxon>Arthropoda</taxon>
        <taxon>Hexapoda</taxon>
        <taxon>Insecta</taxon>
        <taxon>Pterygota</taxon>
        <taxon>Neoptera</taxon>
        <taxon>Endopterygota</taxon>
        <taxon>Hymenoptera</taxon>
        <taxon>Apocrita</taxon>
        <taxon>Aculeata</taxon>
        <taxon>Formicoidea</taxon>
        <taxon>Formicidae</taxon>
        <taxon>Dorylinae</taxon>
        <taxon>Ooceraea</taxon>
    </lineage>
</organism>
<dbReference type="GO" id="GO:0008270">
    <property type="term" value="F:zinc ion binding"/>
    <property type="evidence" value="ECO:0007669"/>
    <property type="project" value="InterPro"/>
</dbReference>
<keyword evidence="6" id="KW-0645">Protease</keyword>
<keyword evidence="18" id="KW-0031">Aminopeptidase</keyword>
<dbReference type="GO" id="GO:0070006">
    <property type="term" value="F:metalloaminopeptidase activity"/>
    <property type="evidence" value="ECO:0007669"/>
    <property type="project" value="TreeGrafter"/>
</dbReference>
<evidence type="ECO:0000256" key="10">
    <source>
        <dbReference type="ARBA" id="ARBA00022833"/>
    </source>
</evidence>
<dbReference type="Pfam" id="PF11838">
    <property type="entry name" value="ERAP1_C"/>
    <property type="match status" value="1"/>
</dbReference>
<dbReference type="Pfam" id="PF17900">
    <property type="entry name" value="Peptidase_M1_N"/>
    <property type="match status" value="1"/>
</dbReference>
<dbReference type="GO" id="GO:0006508">
    <property type="term" value="P:proteolysis"/>
    <property type="evidence" value="ECO:0007669"/>
    <property type="project" value="UniProtKB-KW"/>
</dbReference>
<dbReference type="InterPro" id="IPR024571">
    <property type="entry name" value="ERAP1-like_C_dom"/>
</dbReference>
<dbReference type="SUPFAM" id="SSF55486">
    <property type="entry name" value="Metalloproteases ('zincins'), catalytic domain"/>
    <property type="match status" value="1"/>
</dbReference>
<accession>A0A026VT28</accession>
<evidence type="ECO:0000256" key="5">
    <source>
        <dbReference type="ARBA" id="ARBA00022622"/>
    </source>
</evidence>
<dbReference type="InterPro" id="IPR027268">
    <property type="entry name" value="Peptidase_M4/M1_CTD_sf"/>
</dbReference>
<feature type="domain" description="ERAP1-like C-terminal" evidence="16">
    <location>
        <begin position="479"/>
        <end position="565"/>
    </location>
</feature>
<dbReference type="Gene3D" id="1.25.50.20">
    <property type="match status" value="1"/>
</dbReference>
<dbReference type="Pfam" id="PF01433">
    <property type="entry name" value="Peptidase_M1"/>
    <property type="match status" value="1"/>
</dbReference>
<keyword evidence="7" id="KW-0479">Metal-binding</keyword>
<dbReference type="InterPro" id="IPR045357">
    <property type="entry name" value="Aminopeptidase_N-like_N"/>
</dbReference>
<evidence type="ECO:0000259" key="16">
    <source>
        <dbReference type="Pfam" id="PF11838"/>
    </source>
</evidence>
<dbReference type="GO" id="GO:0042277">
    <property type="term" value="F:peptide binding"/>
    <property type="evidence" value="ECO:0007669"/>
    <property type="project" value="TreeGrafter"/>
</dbReference>
<dbReference type="InterPro" id="IPR050344">
    <property type="entry name" value="Peptidase_M1_aminopeptidases"/>
</dbReference>
<protein>
    <submittedName>
        <fullName evidence="18">Aminopeptidase N</fullName>
    </submittedName>
</protein>
<evidence type="ECO:0000256" key="3">
    <source>
        <dbReference type="ARBA" id="ARBA00010136"/>
    </source>
</evidence>
<keyword evidence="4" id="KW-1003">Cell membrane</keyword>
<keyword evidence="12" id="KW-0472">Membrane</keyword>
<keyword evidence="9" id="KW-0378">Hydrolase</keyword>
<evidence type="ECO:0000256" key="12">
    <source>
        <dbReference type="ARBA" id="ARBA00023136"/>
    </source>
</evidence>
<dbReference type="EMBL" id="KK108073">
    <property type="protein sequence ID" value="EZA46938.1"/>
    <property type="molecule type" value="Genomic_DNA"/>
</dbReference>
<dbReference type="InterPro" id="IPR001930">
    <property type="entry name" value="Peptidase_M1"/>
</dbReference>
<comment type="similarity">
    <text evidence="3">Belongs to the peptidase M1 family.</text>
</comment>
<name>A0A026VT28_OOCBI</name>
<dbReference type="GO" id="GO:0005737">
    <property type="term" value="C:cytoplasm"/>
    <property type="evidence" value="ECO:0007669"/>
    <property type="project" value="TreeGrafter"/>
</dbReference>
<keyword evidence="10" id="KW-0862">Zinc</keyword>
<keyword evidence="13" id="KW-0325">Glycoprotein</keyword>
<dbReference type="InterPro" id="IPR014782">
    <property type="entry name" value="Peptidase_M1_dom"/>
</dbReference>
<evidence type="ECO:0000256" key="7">
    <source>
        <dbReference type="ARBA" id="ARBA00022723"/>
    </source>
</evidence>
<dbReference type="Gene3D" id="2.60.40.1730">
    <property type="entry name" value="tricorn interacting facor f3 domain"/>
    <property type="match status" value="1"/>
</dbReference>
<feature type="domain" description="Aminopeptidase N-like N-terminal" evidence="17">
    <location>
        <begin position="9"/>
        <end position="120"/>
    </location>
</feature>
<keyword evidence="11" id="KW-0482">Metalloprotease</keyword>
<dbReference type="GO" id="GO:0005615">
    <property type="term" value="C:extracellular space"/>
    <property type="evidence" value="ECO:0007669"/>
    <property type="project" value="TreeGrafter"/>
</dbReference>
<dbReference type="GO" id="GO:0098552">
    <property type="term" value="C:side of membrane"/>
    <property type="evidence" value="ECO:0007669"/>
    <property type="project" value="UniProtKB-KW"/>
</dbReference>
<evidence type="ECO:0000256" key="14">
    <source>
        <dbReference type="ARBA" id="ARBA00023288"/>
    </source>
</evidence>
<dbReference type="AlphaFoldDB" id="A0A026VT28"/>
<dbReference type="SUPFAM" id="SSF63737">
    <property type="entry name" value="Leukotriene A4 hydrolase N-terminal domain"/>
    <property type="match status" value="1"/>
</dbReference>
<dbReference type="GO" id="GO:0005886">
    <property type="term" value="C:plasma membrane"/>
    <property type="evidence" value="ECO:0007669"/>
    <property type="project" value="UniProtKB-SubCell"/>
</dbReference>
<evidence type="ECO:0000256" key="13">
    <source>
        <dbReference type="ARBA" id="ARBA00023180"/>
    </source>
</evidence>
<dbReference type="InterPro" id="IPR042097">
    <property type="entry name" value="Aminopeptidase_N-like_N_sf"/>
</dbReference>
<dbReference type="FunFam" id="2.60.40.1910:FF:000008">
    <property type="entry name" value="Aminopeptidase"/>
    <property type="match status" value="1"/>
</dbReference>
<evidence type="ECO:0000259" key="17">
    <source>
        <dbReference type="Pfam" id="PF17900"/>
    </source>
</evidence>
<dbReference type="GO" id="GO:0043171">
    <property type="term" value="P:peptide catabolic process"/>
    <property type="evidence" value="ECO:0007669"/>
    <property type="project" value="TreeGrafter"/>
</dbReference>
<dbReference type="PRINTS" id="PR00756">
    <property type="entry name" value="ALADIPTASE"/>
</dbReference>
<reference evidence="18 19" key="1">
    <citation type="journal article" date="2014" name="Curr. Biol.">
        <title>The genome of the clonal raider ant Cerapachys biroi.</title>
        <authorList>
            <person name="Oxley P.R."/>
            <person name="Ji L."/>
            <person name="Fetter-Pruneda I."/>
            <person name="McKenzie S.K."/>
            <person name="Li C."/>
            <person name="Hu H."/>
            <person name="Zhang G."/>
            <person name="Kronauer D.J."/>
        </authorList>
    </citation>
    <scope>NUCLEOTIDE SEQUENCE [LARGE SCALE GENOMIC DNA]</scope>
</reference>
<evidence type="ECO:0000256" key="6">
    <source>
        <dbReference type="ARBA" id="ARBA00022670"/>
    </source>
</evidence>
<feature type="domain" description="Peptidase M1 membrane alanine aminopeptidase" evidence="15">
    <location>
        <begin position="186"/>
        <end position="370"/>
    </location>
</feature>
<dbReference type="OrthoDB" id="7549261at2759"/>
<evidence type="ECO:0000256" key="8">
    <source>
        <dbReference type="ARBA" id="ARBA00022729"/>
    </source>
</evidence>